<comment type="caution">
    <text evidence="3">The sequence shown here is derived from an EMBL/GenBank/DDBJ whole genome shotgun (WGS) entry which is preliminary data.</text>
</comment>
<dbReference type="AlphaFoldDB" id="A0A4R1L2B7"/>
<dbReference type="Proteomes" id="UP000295210">
    <property type="component" value="Unassembled WGS sequence"/>
</dbReference>
<evidence type="ECO:0000256" key="1">
    <source>
        <dbReference type="SAM" id="MobiDB-lite"/>
    </source>
</evidence>
<gene>
    <name evidence="3" type="ORF">C7378_2758</name>
</gene>
<dbReference type="EMBL" id="SMGK01000004">
    <property type="protein sequence ID" value="TCK72125.1"/>
    <property type="molecule type" value="Genomic_DNA"/>
</dbReference>
<feature type="region of interest" description="Disordered" evidence="1">
    <location>
        <begin position="96"/>
        <end position="136"/>
    </location>
</feature>
<keyword evidence="2" id="KW-0812">Transmembrane</keyword>
<reference evidence="3 4" key="1">
    <citation type="submission" date="2019-03" db="EMBL/GenBank/DDBJ databases">
        <title>Genomic Encyclopedia of Type Strains, Phase IV (KMG-IV): sequencing the most valuable type-strain genomes for metagenomic binning, comparative biology and taxonomic classification.</title>
        <authorList>
            <person name="Goeker M."/>
        </authorList>
    </citation>
    <scope>NUCLEOTIDE SEQUENCE [LARGE SCALE GENOMIC DNA]</scope>
    <source>
        <strain evidence="3 4">DSM 103428</strain>
    </source>
</reference>
<feature type="region of interest" description="Disordered" evidence="1">
    <location>
        <begin position="31"/>
        <end position="51"/>
    </location>
</feature>
<keyword evidence="2" id="KW-1133">Transmembrane helix</keyword>
<evidence type="ECO:0000313" key="4">
    <source>
        <dbReference type="Proteomes" id="UP000295210"/>
    </source>
</evidence>
<proteinExistence type="predicted"/>
<evidence type="ECO:0000313" key="3">
    <source>
        <dbReference type="EMBL" id="TCK72125.1"/>
    </source>
</evidence>
<keyword evidence="2" id="KW-0472">Membrane</keyword>
<protein>
    <submittedName>
        <fullName evidence="3">Uncharacterized protein</fullName>
    </submittedName>
</protein>
<name>A0A4R1L2B7_9BACT</name>
<keyword evidence="4" id="KW-1185">Reference proteome</keyword>
<evidence type="ECO:0000256" key="2">
    <source>
        <dbReference type="SAM" id="Phobius"/>
    </source>
</evidence>
<accession>A0A4R1L2B7</accession>
<feature type="compositionally biased region" description="Polar residues" evidence="1">
    <location>
        <begin position="119"/>
        <end position="136"/>
    </location>
</feature>
<feature type="transmembrane region" description="Helical" evidence="2">
    <location>
        <begin position="56"/>
        <end position="75"/>
    </location>
</feature>
<dbReference type="RefSeq" id="WP_131997748.1">
    <property type="nucleotide sequence ID" value="NZ_SMGK01000004.1"/>
</dbReference>
<organism evidence="3 4">
    <name type="scientific">Acidipila rosea</name>
    <dbReference type="NCBI Taxonomy" id="768535"/>
    <lineage>
        <taxon>Bacteria</taxon>
        <taxon>Pseudomonadati</taxon>
        <taxon>Acidobacteriota</taxon>
        <taxon>Terriglobia</taxon>
        <taxon>Terriglobales</taxon>
        <taxon>Acidobacteriaceae</taxon>
        <taxon>Acidipila</taxon>
    </lineage>
</organism>
<sequence length="136" mass="14793">MKHAGQQLDNNVERAIELFRGAIHHAAAHPLPQAPSAKQLQEYSSRKRRRHVSRMVMTWTLGPALAAMLVIGMVVRPRPASQPAASTYASDSALLEQVNEDLSQTAPDSLQPLYGPSDGSATSTTHENATNQKVTR</sequence>